<feature type="transmembrane region" description="Helical" evidence="1">
    <location>
        <begin position="35"/>
        <end position="58"/>
    </location>
</feature>
<proteinExistence type="predicted"/>
<feature type="transmembrane region" description="Helical" evidence="1">
    <location>
        <begin position="6"/>
        <end position="23"/>
    </location>
</feature>
<sequence>MTVIELLNAIACGLIAVRLLLYSRDGAAHRPVASALAYLVIVAAGAVAVFSVAGWLHYVGAAQLVLNVVLCLAVQATRGNIVELCSLSDGSDSLITRLLRKETWTL</sequence>
<keyword evidence="1" id="KW-1133">Transmembrane helix</keyword>
<dbReference type="InterPro" id="IPR008473">
    <property type="entry name" value="Phage_holin_3_7"/>
</dbReference>
<keyword evidence="1" id="KW-0812">Transmembrane</keyword>
<evidence type="ECO:0000256" key="1">
    <source>
        <dbReference type="SAM" id="Phobius"/>
    </source>
</evidence>
<protein>
    <submittedName>
        <fullName evidence="2">Putative 3TM holin, Phage_holin_3</fullName>
    </submittedName>
</protein>
<dbReference type="OrthoDB" id="9182726at2"/>
<reference evidence="2 3" key="1">
    <citation type="submission" date="2017-04" db="EMBL/GenBank/DDBJ databases">
        <authorList>
            <person name="Afonso C.L."/>
            <person name="Miller P.J."/>
            <person name="Scott M.A."/>
            <person name="Spackman E."/>
            <person name="Goraichik I."/>
            <person name="Dimitrov K.M."/>
            <person name="Suarez D.L."/>
            <person name="Swayne D.E."/>
        </authorList>
    </citation>
    <scope>NUCLEOTIDE SEQUENCE [LARGE SCALE GENOMIC DNA]</scope>
    <source>
        <strain evidence="2 3">DSM 23236</strain>
    </source>
</reference>
<evidence type="ECO:0000313" key="2">
    <source>
        <dbReference type="EMBL" id="SMC24195.1"/>
    </source>
</evidence>
<dbReference type="Pfam" id="PF05449">
    <property type="entry name" value="Phage_holin_3_7"/>
    <property type="match status" value="1"/>
</dbReference>
<dbReference type="STRING" id="1121001.SAMN02745857_01771"/>
<accession>A0A1W1XJR5</accession>
<gene>
    <name evidence="2" type="ORF">SAMN02745857_01771</name>
</gene>
<dbReference type="Proteomes" id="UP000192761">
    <property type="component" value="Unassembled WGS sequence"/>
</dbReference>
<dbReference type="EMBL" id="FWXD01000009">
    <property type="protein sequence ID" value="SMC24195.1"/>
    <property type="molecule type" value="Genomic_DNA"/>
</dbReference>
<dbReference type="RefSeq" id="WP_084090434.1">
    <property type="nucleotide sequence ID" value="NZ_FWXD01000009.1"/>
</dbReference>
<evidence type="ECO:0000313" key="3">
    <source>
        <dbReference type="Proteomes" id="UP000192761"/>
    </source>
</evidence>
<keyword evidence="3" id="KW-1185">Reference proteome</keyword>
<dbReference type="AlphaFoldDB" id="A0A1W1XJR5"/>
<name>A0A1W1XJR5_9NEIS</name>
<organism evidence="2 3">
    <name type="scientific">Andreprevotia lacus DSM 23236</name>
    <dbReference type="NCBI Taxonomy" id="1121001"/>
    <lineage>
        <taxon>Bacteria</taxon>
        <taxon>Pseudomonadati</taxon>
        <taxon>Pseudomonadota</taxon>
        <taxon>Betaproteobacteria</taxon>
        <taxon>Neisseriales</taxon>
        <taxon>Chitinibacteraceae</taxon>
        <taxon>Andreprevotia</taxon>
    </lineage>
</organism>
<keyword evidence="1" id="KW-0472">Membrane</keyword>